<evidence type="ECO:0000256" key="5">
    <source>
        <dbReference type="ARBA" id="ARBA00022963"/>
    </source>
</evidence>
<evidence type="ECO:0000313" key="10">
    <source>
        <dbReference type="Proteomes" id="UP000229641"/>
    </source>
</evidence>
<keyword evidence="7" id="KW-0732">Signal</keyword>
<keyword evidence="4" id="KW-0378">Hydrolase</keyword>
<dbReference type="EMBL" id="PCWA01000092">
    <property type="protein sequence ID" value="PIQ88687.1"/>
    <property type="molecule type" value="Genomic_DNA"/>
</dbReference>
<evidence type="ECO:0000256" key="2">
    <source>
        <dbReference type="ARBA" id="ARBA00008664"/>
    </source>
</evidence>
<comment type="catalytic activity">
    <reaction evidence="1">
        <text>a 1,2-diacyl-sn-glycero-3-phosphocholine + H2O = a 1,2-diacyl-sn-glycero-3-phosphate + choline + H(+)</text>
        <dbReference type="Rhea" id="RHEA:14445"/>
        <dbReference type="ChEBI" id="CHEBI:15354"/>
        <dbReference type="ChEBI" id="CHEBI:15377"/>
        <dbReference type="ChEBI" id="CHEBI:15378"/>
        <dbReference type="ChEBI" id="CHEBI:57643"/>
        <dbReference type="ChEBI" id="CHEBI:58608"/>
        <dbReference type="EC" id="3.1.4.4"/>
    </reaction>
</comment>
<evidence type="ECO:0000259" key="8">
    <source>
        <dbReference type="PROSITE" id="PS50035"/>
    </source>
</evidence>
<accession>A0A2H0LWE9</accession>
<dbReference type="Proteomes" id="UP000229641">
    <property type="component" value="Unassembled WGS sequence"/>
</dbReference>
<dbReference type="InterPro" id="IPR051406">
    <property type="entry name" value="PLD_domain"/>
</dbReference>
<sequence>MRIRKSLYLLLALFLSAYFLSSAAFSQNPAAYHAEVYFSPGGCIESRIIKAIDNARVSIDLAIYSFTSKEIKSSLELAHRRGVEIRIIADSKQAEGKYSVIRPLYDAGFRVKIIHGKGSGIMHNKFALFDRNLLLTGSYNWTKNAESFNYENAIFLSDPEIIKQYQSEFDDIWYAH</sequence>
<dbReference type="AlphaFoldDB" id="A0A2H0LWE9"/>
<feature type="chain" id="PRO_5013923903" description="phospholipase D" evidence="7">
    <location>
        <begin position="27"/>
        <end position="176"/>
    </location>
</feature>
<dbReference type="PANTHER" id="PTHR43856">
    <property type="entry name" value="CARDIOLIPIN HYDROLASE"/>
    <property type="match status" value="1"/>
</dbReference>
<dbReference type="PROSITE" id="PS50035">
    <property type="entry name" value="PLD"/>
    <property type="match status" value="1"/>
</dbReference>
<dbReference type="GO" id="GO:0006793">
    <property type="term" value="P:phosphorus metabolic process"/>
    <property type="evidence" value="ECO:0007669"/>
    <property type="project" value="UniProtKB-ARBA"/>
</dbReference>
<reference evidence="9 10" key="1">
    <citation type="submission" date="2017-09" db="EMBL/GenBank/DDBJ databases">
        <title>Depth-based differentiation of microbial function through sediment-hosted aquifers and enrichment of novel symbionts in the deep terrestrial subsurface.</title>
        <authorList>
            <person name="Probst A.J."/>
            <person name="Ladd B."/>
            <person name="Jarett J.K."/>
            <person name="Geller-Mcgrath D.E."/>
            <person name="Sieber C.M."/>
            <person name="Emerson J.B."/>
            <person name="Anantharaman K."/>
            <person name="Thomas B.C."/>
            <person name="Malmstrom R."/>
            <person name="Stieglmeier M."/>
            <person name="Klingl A."/>
            <person name="Woyke T."/>
            <person name="Ryan C.M."/>
            <person name="Banfield J.F."/>
        </authorList>
    </citation>
    <scope>NUCLEOTIDE SEQUENCE [LARGE SCALE GENOMIC DNA]</scope>
    <source>
        <strain evidence="9">CG11_big_fil_rev_8_21_14_0_20_42_13</strain>
    </source>
</reference>
<proteinExistence type="inferred from homology"/>
<organism evidence="9 10">
    <name type="scientific">Candidatus Ghiorseimicrobium undicola</name>
    <dbReference type="NCBI Taxonomy" id="1974746"/>
    <lineage>
        <taxon>Bacteria</taxon>
        <taxon>Pseudomonadati</taxon>
        <taxon>Candidatus Omnitrophota</taxon>
        <taxon>Candidatus Ghiorseimicrobium</taxon>
    </lineage>
</organism>
<dbReference type="EC" id="3.1.4.4" evidence="3"/>
<keyword evidence="5" id="KW-0442">Lipid degradation</keyword>
<evidence type="ECO:0000256" key="6">
    <source>
        <dbReference type="ARBA" id="ARBA00023098"/>
    </source>
</evidence>
<name>A0A2H0LWE9_9BACT</name>
<comment type="caution">
    <text evidence="9">The sequence shown here is derived from an EMBL/GenBank/DDBJ whole genome shotgun (WGS) entry which is preliminary data.</text>
</comment>
<comment type="similarity">
    <text evidence="2">Belongs to the phospholipase D family.</text>
</comment>
<dbReference type="Gene3D" id="3.30.870.10">
    <property type="entry name" value="Endonuclease Chain A"/>
    <property type="match status" value="1"/>
</dbReference>
<dbReference type="PANTHER" id="PTHR43856:SF1">
    <property type="entry name" value="MITOCHONDRIAL CARDIOLIPIN HYDROLASE"/>
    <property type="match status" value="1"/>
</dbReference>
<feature type="domain" description="PLD phosphodiesterase" evidence="8">
    <location>
        <begin position="118"/>
        <end position="145"/>
    </location>
</feature>
<feature type="signal peptide" evidence="7">
    <location>
        <begin position="1"/>
        <end position="26"/>
    </location>
</feature>
<dbReference type="GO" id="GO:0016891">
    <property type="term" value="F:RNA endonuclease activity producing 5'-phosphomonoesters, hydrolytic mechanism"/>
    <property type="evidence" value="ECO:0007669"/>
    <property type="project" value="TreeGrafter"/>
</dbReference>
<dbReference type="InterPro" id="IPR001736">
    <property type="entry name" value="PLipase_D/transphosphatidylase"/>
</dbReference>
<dbReference type="GO" id="GO:0004630">
    <property type="term" value="F:phospholipase D activity"/>
    <property type="evidence" value="ECO:0007669"/>
    <property type="project" value="UniProtKB-EC"/>
</dbReference>
<evidence type="ECO:0000256" key="3">
    <source>
        <dbReference type="ARBA" id="ARBA00012027"/>
    </source>
</evidence>
<evidence type="ECO:0000256" key="1">
    <source>
        <dbReference type="ARBA" id="ARBA00000798"/>
    </source>
</evidence>
<keyword evidence="6" id="KW-0443">Lipid metabolism</keyword>
<dbReference type="Pfam" id="PF13091">
    <property type="entry name" value="PLDc_2"/>
    <property type="match status" value="1"/>
</dbReference>
<evidence type="ECO:0000256" key="7">
    <source>
        <dbReference type="SAM" id="SignalP"/>
    </source>
</evidence>
<evidence type="ECO:0000313" key="9">
    <source>
        <dbReference type="EMBL" id="PIQ88687.1"/>
    </source>
</evidence>
<protein>
    <recommendedName>
        <fullName evidence="3">phospholipase D</fullName>
        <ecNumber evidence="3">3.1.4.4</ecNumber>
    </recommendedName>
</protein>
<dbReference type="GO" id="GO:0016042">
    <property type="term" value="P:lipid catabolic process"/>
    <property type="evidence" value="ECO:0007669"/>
    <property type="project" value="UniProtKB-KW"/>
</dbReference>
<dbReference type="SUPFAM" id="SSF56024">
    <property type="entry name" value="Phospholipase D/nuclease"/>
    <property type="match status" value="1"/>
</dbReference>
<evidence type="ECO:0000256" key="4">
    <source>
        <dbReference type="ARBA" id="ARBA00022801"/>
    </source>
</evidence>
<dbReference type="InterPro" id="IPR025202">
    <property type="entry name" value="PLD-like_dom"/>
</dbReference>
<gene>
    <name evidence="9" type="ORF">COV72_07100</name>
</gene>